<reference evidence="1 2" key="1">
    <citation type="journal article" date="2016" name="Nat. Commun.">
        <title>Thousands of microbial genomes shed light on interconnected biogeochemical processes in an aquifer system.</title>
        <authorList>
            <person name="Anantharaman K."/>
            <person name="Brown C.T."/>
            <person name="Hug L.A."/>
            <person name="Sharon I."/>
            <person name="Castelle C.J."/>
            <person name="Probst A.J."/>
            <person name="Thomas B.C."/>
            <person name="Singh A."/>
            <person name="Wilkins M.J."/>
            <person name="Karaoz U."/>
            <person name="Brodie E.L."/>
            <person name="Williams K.H."/>
            <person name="Hubbard S.S."/>
            <person name="Banfield J.F."/>
        </authorList>
    </citation>
    <scope>NUCLEOTIDE SEQUENCE [LARGE SCALE GENOMIC DNA]</scope>
</reference>
<comment type="caution">
    <text evidence="1">The sequence shown here is derived from an EMBL/GenBank/DDBJ whole genome shotgun (WGS) entry which is preliminary data.</text>
</comment>
<dbReference type="Proteomes" id="UP000177718">
    <property type="component" value="Unassembled WGS sequence"/>
</dbReference>
<accession>A0A1G1WSL5</accession>
<dbReference type="EMBL" id="MHDB01000042">
    <property type="protein sequence ID" value="OGY30738.1"/>
    <property type="molecule type" value="Genomic_DNA"/>
</dbReference>
<name>A0A1G1WSL5_9BACT</name>
<dbReference type="AlphaFoldDB" id="A0A1G1WSL5"/>
<gene>
    <name evidence="1" type="ORF">A3A61_03860</name>
</gene>
<proteinExistence type="predicted"/>
<protein>
    <submittedName>
        <fullName evidence="1">Uncharacterized protein</fullName>
    </submittedName>
</protein>
<evidence type="ECO:0000313" key="2">
    <source>
        <dbReference type="Proteomes" id="UP000177718"/>
    </source>
</evidence>
<sequence>MSRLPRWAANQKARESERRRMLDAIDDARRGVFTDFVMITSYVQYSSAGSLERNYRIDPETYHKWVEEAAKSKKGGK</sequence>
<evidence type="ECO:0000313" key="1">
    <source>
        <dbReference type="EMBL" id="OGY30738.1"/>
    </source>
</evidence>
<organism evidence="1 2">
    <name type="scientific">Candidatus Woykebacteria bacterium RIFCSPLOWO2_01_FULL_43_14</name>
    <dbReference type="NCBI Taxonomy" id="1802605"/>
    <lineage>
        <taxon>Bacteria</taxon>
        <taxon>Candidatus Woykeibacteriota</taxon>
    </lineage>
</organism>